<proteinExistence type="inferred from homology"/>
<organism evidence="11 12">
    <name type="scientific">Oldenlandia corymbosa var. corymbosa</name>
    <dbReference type="NCBI Taxonomy" id="529605"/>
    <lineage>
        <taxon>Eukaryota</taxon>
        <taxon>Viridiplantae</taxon>
        <taxon>Streptophyta</taxon>
        <taxon>Embryophyta</taxon>
        <taxon>Tracheophyta</taxon>
        <taxon>Spermatophyta</taxon>
        <taxon>Magnoliopsida</taxon>
        <taxon>eudicotyledons</taxon>
        <taxon>Gunneridae</taxon>
        <taxon>Pentapetalae</taxon>
        <taxon>asterids</taxon>
        <taxon>lamiids</taxon>
        <taxon>Gentianales</taxon>
        <taxon>Rubiaceae</taxon>
        <taxon>Rubioideae</taxon>
        <taxon>Spermacoceae</taxon>
        <taxon>Hedyotis-Oldenlandia complex</taxon>
        <taxon>Oldenlandia</taxon>
    </lineage>
</organism>
<keyword evidence="12" id="KW-1185">Reference proteome</keyword>
<dbReference type="GO" id="GO:0051258">
    <property type="term" value="P:protein polymerization"/>
    <property type="evidence" value="ECO:0007669"/>
    <property type="project" value="UniProtKB-ARBA"/>
</dbReference>
<evidence type="ECO:0000256" key="8">
    <source>
        <dbReference type="ARBA" id="ARBA00046534"/>
    </source>
</evidence>
<evidence type="ECO:0000256" key="7">
    <source>
        <dbReference type="ARBA" id="ARBA00024211"/>
    </source>
</evidence>
<sequence length="465" mass="52271">MEFRAGRRSRDNNNMLSTSSPERIKICTNQQQQNQQQTTKRSMMMRPVPSFKRVQVVYYLSRNGQLEHPHYIEVTHLASQQLRLKDVIDRLNVLRGKGMPSLYSWSCKKSYKNGYVWNDLSENDIIYPSEGAEYILKGSEVIVDGSTSGKFQQLPSMENFSFHPKQRPVSNHSYEEEHDDNETEELGVVDDEEYEEKIRYSDPASTTTRRCSKGVSTDEIHHQQEKQKNPRSHTTEINLENSSSPPSTTSSSLSDKGGNENNSSKRFEDGDPLISRNSMLFQILACGGGGVGGSLSFRGKHFSAGKQQHQQPPPPSPPPKAAGVVMVARRRRSSCSDLHKEVFCKSLMNNNNNNNSKKMNVEEDDDEIKCMSENPRFGNLQSEEKEYFSGSIVDSISNEERLHVVPSGLKKSSSYNEERGSKLAVGDAGVGADQEDVKKAKSCSHSKSKCIPKIMSPYSKQPSKK</sequence>
<comment type="similarity">
    <text evidence="7">Belongs to the SOSEKI family.</text>
</comment>
<evidence type="ECO:0000313" key="12">
    <source>
        <dbReference type="Proteomes" id="UP001161247"/>
    </source>
</evidence>
<evidence type="ECO:0000256" key="3">
    <source>
        <dbReference type="ARBA" id="ARBA00022475"/>
    </source>
</evidence>
<dbReference type="InterPro" id="IPR021182">
    <property type="entry name" value="SOK_magnoliopsida"/>
</dbReference>
<feature type="compositionally biased region" description="Low complexity" evidence="9">
    <location>
        <begin position="242"/>
        <end position="254"/>
    </location>
</feature>
<feature type="domain" description="SOSEKI DIX-like" evidence="10">
    <location>
        <begin position="54"/>
        <end position="142"/>
    </location>
</feature>
<accession>A0AAV1DNY0</accession>
<dbReference type="GO" id="GO:0051302">
    <property type="term" value="P:regulation of cell division"/>
    <property type="evidence" value="ECO:0007669"/>
    <property type="project" value="UniProtKB-ARBA"/>
</dbReference>
<dbReference type="Pfam" id="PF06136">
    <property type="entry name" value="SOK"/>
    <property type="match status" value="1"/>
</dbReference>
<feature type="compositionally biased region" description="Acidic residues" evidence="9">
    <location>
        <begin position="176"/>
        <end position="195"/>
    </location>
</feature>
<dbReference type="EMBL" id="OX459123">
    <property type="protein sequence ID" value="CAI9109384.1"/>
    <property type="molecule type" value="Genomic_DNA"/>
</dbReference>
<feature type="compositionally biased region" description="Basic and acidic residues" evidence="9">
    <location>
        <begin position="216"/>
        <end position="228"/>
    </location>
</feature>
<comment type="subcellular location">
    <subcellularLocation>
        <location evidence="1">Cell membrane</location>
        <topology evidence="1">Peripheral membrane protein</topology>
        <orientation evidence="1">Cytoplasmic side</orientation>
    </subcellularLocation>
</comment>
<dbReference type="GO" id="GO:0005886">
    <property type="term" value="C:plasma membrane"/>
    <property type="evidence" value="ECO:0007669"/>
    <property type="project" value="UniProtKB-SubCell"/>
</dbReference>
<comment type="subunit">
    <text evidence="8">Homodimer. Forms long polymer filaments with other SOKs proteins polymers (e.g. SOK1, SOK2, SOK3 and SOK4) crucial for polar localization and biological activity. Binds to ANGUSTIFOLIA (AN).</text>
</comment>
<keyword evidence="6" id="KW-0131">Cell cycle</keyword>
<dbReference type="InterPro" id="IPR010369">
    <property type="entry name" value="SOK"/>
</dbReference>
<evidence type="ECO:0000256" key="9">
    <source>
        <dbReference type="SAM" id="MobiDB-lite"/>
    </source>
</evidence>
<dbReference type="PANTHER" id="PTHR31083:SF18">
    <property type="entry name" value="PROTEIN SOSEKI 2"/>
    <property type="match status" value="1"/>
</dbReference>
<dbReference type="PANTHER" id="PTHR31083">
    <property type="entry name" value="UPSTREAM OF FLC PROTEIN (DUF966)"/>
    <property type="match status" value="1"/>
</dbReference>
<evidence type="ECO:0000256" key="6">
    <source>
        <dbReference type="ARBA" id="ARBA00023306"/>
    </source>
</evidence>
<evidence type="ECO:0000256" key="4">
    <source>
        <dbReference type="ARBA" id="ARBA00022618"/>
    </source>
</evidence>
<dbReference type="GO" id="GO:0090708">
    <property type="term" value="P:specification of plant organ axis polarity"/>
    <property type="evidence" value="ECO:0007669"/>
    <property type="project" value="UniProtKB-ARBA"/>
</dbReference>
<dbReference type="Proteomes" id="UP001161247">
    <property type="component" value="Chromosome 6"/>
</dbReference>
<dbReference type="PIRSF" id="PIRSF031043">
    <property type="entry name" value="UCP031043"/>
    <property type="match status" value="1"/>
</dbReference>
<feature type="compositionally biased region" description="Basic residues" evidence="9">
    <location>
        <begin position="440"/>
        <end position="450"/>
    </location>
</feature>
<dbReference type="AlphaFoldDB" id="A0AAV1DNY0"/>
<keyword evidence="2" id="KW-0217">Developmental protein</keyword>
<feature type="compositionally biased region" description="Polar residues" evidence="9">
    <location>
        <begin position="12"/>
        <end position="21"/>
    </location>
</feature>
<protein>
    <submittedName>
        <fullName evidence="11">OLC1v1009198C2</fullName>
    </submittedName>
</protein>
<evidence type="ECO:0000256" key="1">
    <source>
        <dbReference type="ARBA" id="ARBA00004413"/>
    </source>
</evidence>
<keyword evidence="3" id="KW-1003">Cell membrane</keyword>
<dbReference type="GO" id="GO:0051301">
    <property type="term" value="P:cell division"/>
    <property type="evidence" value="ECO:0007669"/>
    <property type="project" value="UniProtKB-KW"/>
</dbReference>
<feature type="region of interest" description="Disordered" evidence="9">
    <location>
        <begin position="406"/>
        <end position="465"/>
    </location>
</feature>
<feature type="compositionally biased region" description="Low complexity" evidence="9">
    <location>
        <begin position="28"/>
        <end position="39"/>
    </location>
</feature>
<evidence type="ECO:0000259" key="10">
    <source>
        <dbReference type="Pfam" id="PF06136"/>
    </source>
</evidence>
<feature type="compositionally biased region" description="Basic and acidic residues" evidence="9">
    <location>
        <begin position="1"/>
        <end position="11"/>
    </location>
</feature>
<dbReference type="InterPro" id="IPR048351">
    <property type="entry name" value="SOK_DIX"/>
</dbReference>
<gene>
    <name evidence="11" type="ORF">OLC1_LOCUS17304</name>
</gene>
<feature type="region of interest" description="Disordered" evidence="9">
    <location>
        <begin position="1"/>
        <end position="42"/>
    </location>
</feature>
<evidence type="ECO:0000256" key="2">
    <source>
        <dbReference type="ARBA" id="ARBA00022473"/>
    </source>
</evidence>
<evidence type="ECO:0000256" key="5">
    <source>
        <dbReference type="ARBA" id="ARBA00023136"/>
    </source>
</evidence>
<evidence type="ECO:0000313" key="11">
    <source>
        <dbReference type="EMBL" id="CAI9109384.1"/>
    </source>
</evidence>
<feature type="region of interest" description="Disordered" evidence="9">
    <location>
        <begin position="161"/>
        <end position="271"/>
    </location>
</feature>
<keyword evidence="4" id="KW-0132">Cell division</keyword>
<keyword evidence="5" id="KW-0472">Membrane</keyword>
<feature type="region of interest" description="Disordered" evidence="9">
    <location>
        <begin position="297"/>
        <end position="322"/>
    </location>
</feature>
<dbReference type="GO" id="GO:2000067">
    <property type="term" value="P:regulation of root morphogenesis"/>
    <property type="evidence" value="ECO:0007669"/>
    <property type="project" value="UniProtKB-ARBA"/>
</dbReference>
<reference evidence="11" key="1">
    <citation type="submission" date="2023-03" db="EMBL/GenBank/DDBJ databases">
        <authorList>
            <person name="Julca I."/>
        </authorList>
    </citation>
    <scope>NUCLEOTIDE SEQUENCE</scope>
</reference>
<feature type="compositionally biased region" description="Pro residues" evidence="9">
    <location>
        <begin position="311"/>
        <end position="320"/>
    </location>
</feature>
<name>A0AAV1DNY0_OLDCO</name>